<keyword evidence="2" id="KW-1185">Reference proteome</keyword>
<evidence type="ECO:0000313" key="1">
    <source>
        <dbReference type="EMBL" id="KAK3771281.1"/>
    </source>
</evidence>
<reference evidence="1" key="1">
    <citation type="journal article" date="2023" name="G3 (Bethesda)">
        <title>A reference genome for the long-term kleptoplast-retaining sea slug Elysia crispata morphotype clarki.</title>
        <authorList>
            <person name="Eastman K.E."/>
            <person name="Pendleton A.L."/>
            <person name="Shaikh M.A."/>
            <person name="Suttiyut T."/>
            <person name="Ogas R."/>
            <person name="Tomko P."/>
            <person name="Gavelis G."/>
            <person name="Widhalm J.R."/>
            <person name="Wisecaver J.H."/>
        </authorList>
    </citation>
    <scope>NUCLEOTIDE SEQUENCE</scope>
    <source>
        <strain evidence="1">ECLA1</strain>
    </source>
</reference>
<organism evidence="1 2">
    <name type="scientific">Elysia crispata</name>
    <name type="common">lettuce slug</name>
    <dbReference type="NCBI Taxonomy" id="231223"/>
    <lineage>
        <taxon>Eukaryota</taxon>
        <taxon>Metazoa</taxon>
        <taxon>Spiralia</taxon>
        <taxon>Lophotrochozoa</taxon>
        <taxon>Mollusca</taxon>
        <taxon>Gastropoda</taxon>
        <taxon>Heterobranchia</taxon>
        <taxon>Euthyneura</taxon>
        <taxon>Panpulmonata</taxon>
        <taxon>Sacoglossa</taxon>
        <taxon>Placobranchoidea</taxon>
        <taxon>Plakobranchidae</taxon>
        <taxon>Elysia</taxon>
    </lineage>
</organism>
<sequence length="83" mass="9576">MEVDVVQSSNFLTHFIRNHSQLKVNVVVDRGSRSMPELCRDPIVEGRRVFLRSVSYHKHMFGWVEDESARSDTPNFATKTAII</sequence>
<gene>
    <name evidence="1" type="ORF">RRG08_024360</name>
</gene>
<accession>A0AAE0ZM36</accession>
<protein>
    <submittedName>
        <fullName evidence="1">Uncharacterized protein</fullName>
    </submittedName>
</protein>
<dbReference type="EMBL" id="JAWDGP010003760">
    <property type="protein sequence ID" value="KAK3771281.1"/>
    <property type="molecule type" value="Genomic_DNA"/>
</dbReference>
<comment type="caution">
    <text evidence="1">The sequence shown here is derived from an EMBL/GenBank/DDBJ whole genome shotgun (WGS) entry which is preliminary data.</text>
</comment>
<dbReference type="AlphaFoldDB" id="A0AAE0ZM36"/>
<dbReference type="Proteomes" id="UP001283361">
    <property type="component" value="Unassembled WGS sequence"/>
</dbReference>
<evidence type="ECO:0000313" key="2">
    <source>
        <dbReference type="Proteomes" id="UP001283361"/>
    </source>
</evidence>
<proteinExistence type="predicted"/>
<name>A0AAE0ZM36_9GAST</name>